<evidence type="ECO:0000259" key="4">
    <source>
        <dbReference type="PROSITE" id="PS50043"/>
    </source>
</evidence>
<evidence type="ECO:0000256" key="3">
    <source>
        <dbReference type="PROSITE-ProRule" id="PRU00169"/>
    </source>
</evidence>
<evidence type="ECO:0000256" key="1">
    <source>
        <dbReference type="ARBA" id="ARBA00022553"/>
    </source>
</evidence>
<dbReference type="Gene3D" id="3.40.50.2300">
    <property type="match status" value="1"/>
</dbReference>
<gene>
    <name evidence="6" type="ORF">GT409_00550</name>
</gene>
<dbReference type="EMBL" id="CP047593">
    <property type="protein sequence ID" value="QHI67999.1"/>
    <property type="molecule type" value="Genomic_DNA"/>
</dbReference>
<dbReference type="InterPro" id="IPR016032">
    <property type="entry name" value="Sig_transdc_resp-reg_C-effctor"/>
</dbReference>
<dbReference type="InterPro" id="IPR039420">
    <property type="entry name" value="WalR-like"/>
</dbReference>
<dbReference type="CDD" id="cd17535">
    <property type="entry name" value="REC_NarL-like"/>
    <property type="match status" value="1"/>
</dbReference>
<evidence type="ECO:0000256" key="2">
    <source>
        <dbReference type="ARBA" id="ARBA00023125"/>
    </source>
</evidence>
<dbReference type="InterPro" id="IPR058245">
    <property type="entry name" value="NreC/VraR/RcsB-like_REC"/>
</dbReference>
<dbReference type="RefSeq" id="WP_160626033.1">
    <property type="nucleotide sequence ID" value="NZ_CP047593.1"/>
</dbReference>
<dbReference type="GO" id="GO:0000160">
    <property type="term" value="P:phosphorelay signal transduction system"/>
    <property type="evidence" value="ECO:0007669"/>
    <property type="project" value="InterPro"/>
</dbReference>
<dbReference type="SMART" id="SM00448">
    <property type="entry name" value="REC"/>
    <property type="match status" value="1"/>
</dbReference>
<dbReference type="GO" id="GO:0006355">
    <property type="term" value="P:regulation of DNA-templated transcription"/>
    <property type="evidence" value="ECO:0007669"/>
    <property type="project" value="InterPro"/>
</dbReference>
<dbReference type="InterPro" id="IPR001789">
    <property type="entry name" value="Sig_transdc_resp-reg_receiver"/>
</dbReference>
<feature type="domain" description="HTH luxR-type" evidence="4">
    <location>
        <begin position="141"/>
        <end position="206"/>
    </location>
</feature>
<dbReference type="AlphaFoldDB" id="A0A6P1LZN2"/>
<organism evidence="6 7">
    <name type="scientific">Tichowtungia aerotolerans</name>
    <dbReference type="NCBI Taxonomy" id="2697043"/>
    <lineage>
        <taxon>Bacteria</taxon>
        <taxon>Pseudomonadati</taxon>
        <taxon>Kiritimatiellota</taxon>
        <taxon>Tichowtungiia</taxon>
        <taxon>Tichowtungiales</taxon>
        <taxon>Tichowtungiaceae</taxon>
        <taxon>Tichowtungia</taxon>
    </lineage>
</organism>
<dbReference type="PROSITE" id="PS50110">
    <property type="entry name" value="RESPONSE_REGULATORY"/>
    <property type="match status" value="1"/>
</dbReference>
<evidence type="ECO:0000313" key="6">
    <source>
        <dbReference type="EMBL" id="QHI67999.1"/>
    </source>
</evidence>
<dbReference type="CDD" id="cd06170">
    <property type="entry name" value="LuxR_C_like"/>
    <property type="match status" value="1"/>
</dbReference>
<feature type="domain" description="Response regulatory" evidence="5">
    <location>
        <begin position="2"/>
        <end position="119"/>
    </location>
</feature>
<dbReference type="PANTHER" id="PTHR43214">
    <property type="entry name" value="TWO-COMPONENT RESPONSE REGULATOR"/>
    <property type="match status" value="1"/>
</dbReference>
<dbReference type="Pfam" id="PF00196">
    <property type="entry name" value="GerE"/>
    <property type="match status" value="1"/>
</dbReference>
<evidence type="ECO:0000313" key="7">
    <source>
        <dbReference type="Proteomes" id="UP000464954"/>
    </source>
</evidence>
<keyword evidence="1 3" id="KW-0597">Phosphoprotein</keyword>
<dbReference type="Pfam" id="PF00072">
    <property type="entry name" value="Response_reg"/>
    <property type="match status" value="1"/>
</dbReference>
<dbReference type="KEGG" id="taer:GT409_00550"/>
<reference evidence="6 7" key="1">
    <citation type="submission" date="2020-01" db="EMBL/GenBank/DDBJ databases">
        <title>Ponticoccus aerotolerans gen. nov., sp. nov., an anaerobic bacterium and proposal of Ponticoccusceae fam. nov., Ponticoccusles ord. nov. and Ponticoccuse classis nov. in the phylum Kiritimatiellaeota.</title>
        <authorList>
            <person name="Zhou L.Y."/>
            <person name="Du Z.J."/>
        </authorList>
    </citation>
    <scope>NUCLEOTIDE SEQUENCE [LARGE SCALE GENOMIC DNA]</scope>
    <source>
        <strain evidence="6 7">S-5007</strain>
    </source>
</reference>
<accession>A0A6P1LZN2</accession>
<evidence type="ECO:0000259" key="5">
    <source>
        <dbReference type="PROSITE" id="PS50110"/>
    </source>
</evidence>
<dbReference type="GO" id="GO:0003677">
    <property type="term" value="F:DNA binding"/>
    <property type="evidence" value="ECO:0007669"/>
    <property type="project" value="UniProtKB-KW"/>
</dbReference>
<proteinExistence type="predicted"/>
<dbReference type="InterPro" id="IPR000792">
    <property type="entry name" value="Tscrpt_reg_LuxR_C"/>
</dbReference>
<protein>
    <submittedName>
        <fullName evidence="6">Response regulator</fullName>
    </submittedName>
</protein>
<dbReference type="SUPFAM" id="SSF52172">
    <property type="entry name" value="CheY-like"/>
    <property type="match status" value="1"/>
</dbReference>
<dbReference type="PROSITE" id="PS50043">
    <property type="entry name" value="HTH_LUXR_2"/>
    <property type="match status" value="1"/>
</dbReference>
<feature type="modified residue" description="4-aspartylphosphate" evidence="3">
    <location>
        <position position="54"/>
    </location>
</feature>
<name>A0A6P1LZN2_9BACT</name>
<dbReference type="SMART" id="SM00421">
    <property type="entry name" value="HTH_LUXR"/>
    <property type="match status" value="1"/>
</dbReference>
<dbReference type="InterPro" id="IPR011006">
    <property type="entry name" value="CheY-like_superfamily"/>
</dbReference>
<dbReference type="PRINTS" id="PR00038">
    <property type="entry name" value="HTHLUXR"/>
</dbReference>
<dbReference type="PROSITE" id="PS00622">
    <property type="entry name" value="HTH_LUXR_1"/>
    <property type="match status" value="1"/>
</dbReference>
<dbReference type="SUPFAM" id="SSF46894">
    <property type="entry name" value="C-terminal effector domain of the bipartite response regulators"/>
    <property type="match status" value="1"/>
</dbReference>
<dbReference type="Proteomes" id="UP000464954">
    <property type="component" value="Chromosome"/>
</dbReference>
<keyword evidence="2" id="KW-0238">DNA-binding</keyword>
<keyword evidence="7" id="KW-1185">Reference proteome</keyword>
<sequence>MNIWIVEDDAFYRRTLQRLLNREKNITCSRVFPSCIEFLEAVETDRHPDLVLMDLGLPGMGGVEGIRRLAKVAPDMTVLVLTVFEDKQKVVEALDAGAAGYLLKTASDHEILQGVTQVFLGGAALSPKIARVVVEEMRSVGPSETFGLTPREVDVLQKMAEDLSVKEIGAELGISRRTVATHLENIYRKLQVHSQSGAVAKALRSRII</sequence>